<dbReference type="Pfam" id="PF18154">
    <property type="entry name" value="pPIWI_RE_REase"/>
    <property type="match status" value="1"/>
</dbReference>
<evidence type="ECO:0000259" key="1">
    <source>
        <dbReference type="Pfam" id="PF18154"/>
    </source>
</evidence>
<dbReference type="EMBL" id="CP051685">
    <property type="protein sequence ID" value="QJE01513.1"/>
    <property type="molecule type" value="Genomic_DNA"/>
</dbReference>
<proteinExistence type="predicted"/>
<dbReference type="RefSeq" id="WP_170203535.1">
    <property type="nucleotide sequence ID" value="NZ_CP051685.1"/>
</dbReference>
<dbReference type="AlphaFoldDB" id="A0A7Z2ZTE6"/>
<gene>
    <name evidence="2" type="ORF">HH212_16995</name>
</gene>
<evidence type="ECO:0000313" key="3">
    <source>
        <dbReference type="Proteomes" id="UP000502415"/>
    </source>
</evidence>
<keyword evidence="3" id="KW-1185">Reference proteome</keyword>
<feature type="domain" description="REase associating with pPIWI RE" evidence="1">
    <location>
        <begin position="245"/>
        <end position="326"/>
    </location>
</feature>
<dbReference type="Proteomes" id="UP000502415">
    <property type="component" value="Chromosome"/>
</dbReference>
<dbReference type="InterPro" id="IPR040828">
    <property type="entry name" value="pPIWI_RE_REase"/>
</dbReference>
<accession>A0A7Z2ZTE6</accession>
<protein>
    <recommendedName>
        <fullName evidence="1">REase associating with pPIWI RE domain-containing protein</fullName>
    </recommendedName>
</protein>
<evidence type="ECO:0000313" key="2">
    <source>
        <dbReference type="EMBL" id="QJE01513.1"/>
    </source>
</evidence>
<organism evidence="2 3">
    <name type="scientific">Massilia forsythiae</name>
    <dbReference type="NCBI Taxonomy" id="2728020"/>
    <lineage>
        <taxon>Bacteria</taxon>
        <taxon>Pseudomonadati</taxon>
        <taxon>Pseudomonadota</taxon>
        <taxon>Betaproteobacteria</taxon>
        <taxon>Burkholderiales</taxon>
        <taxon>Oxalobacteraceae</taxon>
        <taxon>Telluria group</taxon>
        <taxon>Massilia</taxon>
    </lineage>
</organism>
<sequence>MSDGHDTAIRDRLLRAAVTCVQRLAVGRGNALPLLRQVAALRWRIDPASRLFTPAEVEEHLGLPIEEWLDPSVRGDYTGPLQVAGFPSTTCLEIALEVDELAYIEDVQGMIKRVRDLCRLQDGGEETYRRFRLYVIEHPLVDSTSGIQELLVPLGIGVRDMYMSIPEHLKRNGEIYPCPVCGWPMTITAPAVACQSSWCVNKIGAWSWVSARLVNNGSAKELVGHAPGDALMLRPPIWKFTLIPGLLELSLARRIEALGLPADLWPGVDASDIETVVNGTVVTIDAKAWRSATRLATHLKTLDAARPTWIVVPDYMEKHVRFLSEQSPASVSVHSETGCIRKLKSLCKH</sequence>
<dbReference type="KEGG" id="mfy:HH212_16995"/>
<reference evidence="2 3" key="1">
    <citation type="submission" date="2020-04" db="EMBL/GenBank/DDBJ databases">
        <title>Genome sequencing of novel species.</title>
        <authorList>
            <person name="Heo J."/>
            <person name="Kim S.-J."/>
            <person name="Kim J.-S."/>
            <person name="Hong S.-B."/>
            <person name="Kwon S.-W."/>
        </authorList>
    </citation>
    <scope>NUCLEOTIDE SEQUENCE [LARGE SCALE GENOMIC DNA]</scope>
    <source>
        <strain evidence="2 3">GN2-R2</strain>
    </source>
</reference>
<name>A0A7Z2ZTE6_9BURK</name>